<sequence>MDSHCMLLANIVAFQLQSKNREGREGTTKMQALCYHSNHIWLTILLTQCSDYCNFCT</sequence>
<evidence type="ECO:0000313" key="1">
    <source>
        <dbReference type="EnsemblPlants" id="TuG1812G0500002557.01.T01"/>
    </source>
</evidence>
<evidence type="ECO:0000313" key="2">
    <source>
        <dbReference type="Proteomes" id="UP000015106"/>
    </source>
</evidence>
<reference evidence="1" key="2">
    <citation type="submission" date="2018-03" db="EMBL/GenBank/DDBJ databases">
        <title>The Triticum urartu genome reveals the dynamic nature of wheat genome evolution.</title>
        <authorList>
            <person name="Ling H."/>
            <person name="Ma B."/>
            <person name="Shi X."/>
            <person name="Liu H."/>
            <person name="Dong L."/>
            <person name="Sun H."/>
            <person name="Cao Y."/>
            <person name="Gao Q."/>
            <person name="Zheng S."/>
            <person name="Li Y."/>
            <person name="Yu Y."/>
            <person name="Du H."/>
            <person name="Qi M."/>
            <person name="Li Y."/>
            <person name="Yu H."/>
            <person name="Cui Y."/>
            <person name="Wang N."/>
            <person name="Chen C."/>
            <person name="Wu H."/>
            <person name="Zhao Y."/>
            <person name="Zhang J."/>
            <person name="Li Y."/>
            <person name="Zhou W."/>
            <person name="Zhang B."/>
            <person name="Hu W."/>
            <person name="Eijk M."/>
            <person name="Tang J."/>
            <person name="Witsenboer H."/>
            <person name="Zhao S."/>
            <person name="Li Z."/>
            <person name="Zhang A."/>
            <person name="Wang D."/>
            <person name="Liang C."/>
        </authorList>
    </citation>
    <scope>NUCLEOTIDE SEQUENCE [LARGE SCALE GENOMIC DNA]</scope>
    <source>
        <strain evidence="1">cv. G1812</strain>
    </source>
</reference>
<dbReference type="Proteomes" id="UP000015106">
    <property type="component" value="Chromosome 5"/>
</dbReference>
<protein>
    <submittedName>
        <fullName evidence="1">Uncharacterized protein</fullName>
    </submittedName>
</protein>
<reference evidence="1" key="3">
    <citation type="submission" date="2022-06" db="UniProtKB">
        <authorList>
            <consortium name="EnsemblPlants"/>
        </authorList>
    </citation>
    <scope>IDENTIFICATION</scope>
</reference>
<dbReference type="EnsemblPlants" id="TuG1812G0500002557.01.T01">
    <property type="protein sequence ID" value="TuG1812G0500002557.01.T01"/>
    <property type="gene ID" value="TuG1812G0500002557.01"/>
</dbReference>
<keyword evidence="2" id="KW-1185">Reference proteome</keyword>
<proteinExistence type="predicted"/>
<organism evidence="1 2">
    <name type="scientific">Triticum urartu</name>
    <name type="common">Red wild einkorn</name>
    <name type="synonym">Crithodium urartu</name>
    <dbReference type="NCBI Taxonomy" id="4572"/>
    <lineage>
        <taxon>Eukaryota</taxon>
        <taxon>Viridiplantae</taxon>
        <taxon>Streptophyta</taxon>
        <taxon>Embryophyta</taxon>
        <taxon>Tracheophyta</taxon>
        <taxon>Spermatophyta</taxon>
        <taxon>Magnoliopsida</taxon>
        <taxon>Liliopsida</taxon>
        <taxon>Poales</taxon>
        <taxon>Poaceae</taxon>
        <taxon>BOP clade</taxon>
        <taxon>Pooideae</taxon>
        <taxon>Triticodae</taxon>
        <taxon>Triticeae</taxon>
        <taxon>Triticinae</taxon>
        <taxon>Triticum</taxon>
    </lineage>
</organism>
<name>A0A8R7UIM6_TRIUA</name>
<accession>A0A8R7UIM6</accession>
<reference evidence="2" key="1">
    <citation type="journal article" date="2013" name="Nature">
        <title>Draft genome of the wheat A-genome progenitor Triticum urartu.</title>
        <authorList>
            <person name="Ling H.Q."/>
            <person name="Zhao S."/>
            <person name="Liu D."/>
            <person name="Wang J."/>
            <person name="Sun H."/>
            <person name="Zhang C."/>
            <person name="Fan H."/>
            <person name="Li D."/>
            <person name="Dong L."/>
            <person name="Tao Y."/>
            <person name="Gao C."/>
            <person name="Wu H."/>
            <person name="Li Y."/>
            <person name="Cui Y."/>
            <person name="Guo X."/>
            <person name="Zheng S."/>
            <person name="Wang B."/>
            <person name="Yu K."/>
            <person name="Liang Q."/>
            <person name="Yang W."/>
            <person name="Lou X."/>
            <person name="Chen J."/>
            <person name="Feng M."/>
            <person name="Jian J."/>
            <person name="Zhang X."/>
            <person name="Luo G."/>
            <person name="Jiang Y."/>
            <person name="Liu J."/>
            <person name="Wang Z."/>
            <person name="Sha Y."/>
            <person name="Zhang B."/>
            <person name="Wu H."/>
            <person name="Tang D."/>
            <person name="Shen Q."/>
            <person name="Xue P."/>
            <person name="Zou S."/>
            <person name="Wang X."/>
            <person name="Liu X."/>
            <person name="Wang F."/>
            <person name="Yang Y."/>
            <person name="An X."/>
            <person name="Dong Z."/>
            <person name="Zhang K."/>
            <person name="Zhang X."/>
            <person name="Luo M.C."/>
            <person name="Dvorak J."/>
            <person name="Tong Y."/>
            <person name="Wang J."/>
            <person name="Yang H."/>
            <person name="Li Z."/>
            <person name="Wang D."/>
            <person name="Zhang A."/>
            <person name="Wang J."/>
        </authorList>
    </citation>
    <scope>NUCLEOTIDE SEQUENCE</scope>
    <source>
        <strain evidence="2">cv. G1812</strain>
    </source>
</reference>
<dbReference type="AlphaFoldDB" id="A0A8R7UIM6"/>
<dbReference type="Gramene" id="TuG1812G0500002557.01.T01">
    <property type="protein sequence ID" value="TuG1812G0500002557.01.T01"/>
    <property type="gene ID" value="TuG1812G0500002557.01"/>
</dbReference>